<dbReference type="Proteomes" id="UP000317839">
    <property type="component" value="Unassembled WGS sequence"/>
</dbReference>
<proteinExistence type="predicted"/>
<organism evidence="2 3">
    <name type="scientific">Aliikangiella marina</name>
    <dbReference type="NCBI Taxonomy" id="1712262"/>
    <lineage>
        <taxon>Bacteria</taxon>
        <taxon>Pseudomonadati</taxon>
        <taxon>Pseudomonadota</taxon>
        <taxon>Gammaproteobacteria</taxon>
        <taxon>Oceanospirillales</taxon>
        <taxon>Pleioneaceae</taxon>
        <taxon>Aliikangiella</taxon>
    </lineage>
</organism>
<keyword evidence="1" id="KW-1133">Transmembrane helix</keyword>
<reference evidence="2 3" key="1">
    <citation type="submission" date="2019-06" db="EMBL/GenBank/DDBJ databases">
        <title>Draft genome of Aliikangiella marina GYP-15.</title>
        <authorList>
            <person name="Wang G."/>
        </authorList>
    </citation>
    <scope>NUCLEOTIDE SEQUENCE [LARGE SCALE GENOMIC DNA]</scope>
    <source>
        <strain evidence="2 3">GYP-15</strain>
    </source>
</reference>
<protein>
    <submittedName>
        <fullName evidence="2">Uncharacterized protein</fullName>
    </submittedName>
</protein>
<feature type="transmembrane region" description="Helical" evidence="1">
    <location>
        <begin position="56"/>
        <end position="76"/>
    </location>
</feature>
<keyword evidence="1" id="KW-0472">Membrane</keyword>
<dbReference type="AlphaFoldDB" id="A0A545T8X9"/>
<evidence type="ECO:0000313" key="3">
    <source>
        <dbReference type="Proteomes" id="UP000317839"/>
    </source>
</evidence>
<comment type="caution">
    <text evidence="2">The sequence shown here is derived from an EMBL/GenBank/DDBJ whole genome shotgun (WGS) entry which is preliminary data.</text>
</comment>
<sequence>MQAVSFVDRFMKQEAQCYHCHNTINEEQTHCHHCSSPVNDEYSRFKQSLNQQQNKAVLMTRLVVGISIIFSIGFFITA</sequence>
<name>A0A545T8X9_9GAMM</name>
<dbReference type="EMBL" id="VIKR01000003">
    <property type="protein sequence ID" value="TQV73680.1"/>
    <property type="molecule type" value="Genomic_DNA"/>
</dbReference>
<keyword evidence="1" id="KW-0812">Transmembrane</keyword>
<dbReference type="RefSeq" id="WP_142942388.1">
    <property type="nucleotide sequence ID" value="NZ_VIKR01000003.1"/>
</dbReference>
<keyword evidence="3" id="KW-1185">Reference proteome</keyword>
<evidence type="ECO:0000256" key="1">
    <source>
        <dbReference type="SAM" id="Phobius"/>
    </source>
</evidence>
<gene>
    <name evidence="2" type="ORF">FLL45_12465</name>
</gene>
<evidence type="ECO:0000313" key="2">
    <source>
        <dbReference type="EMBL" id="TQV73680.1"/>
    </source>
</evidence>
<accession>A0A545T8X9</accession>